<dbReference type="PANTHER" id="PTHR30619:SF1">
    <property type="entry name" value="RECOMBINATION PROTEIN 2"/>
    <property type="match status" value="1"/>
</dbReference>
<proteinExistence type="predicted"/>
<dbReference type="InterPro" id="IPR052159">
    <property type="entry name" value="Competence_DNA_uptake"/>
</dbReference>
<organism evidence="2 3">
    <name type="scientific">Candidatus Buchananbacteria bacterium CG10_big_fil_rev_8_21_14_0_10_33_19</name>
    <dbReference type="NCBI Taxonomy" id="1974525"/>
    <lineage>
        <taxon>Bacteria</taxon>
        <taxon>Candidatus Buchananiibacteriota</taxon>
    </lineage>
</organism>
<dbReference type="EMBL" id="PEZY01000012">
    <property type="protein sequence ID" value="PIS05712.1"/>
    <property type="molecule type" value="Genomic_DNA"/>
</dbReference>
<dbReference type="SMART" id="SM00849">
    <property type="entry name" value="Lactamase_B"/>
    <property type="match status" value="1"/>
</dbReference>
<dbReference type="SUPFAM" id="SSF56281">
    <property type="entry name" value="Metallo-hydrolase/oxidoreductase"/>
    <property type="match status" value="1"/>
</dbReference>
<dbReference type="Pfam" id="PF00753">
    <property type="entry name" value="Lactamase_B"/>
    <property type="match status" value="1"/>
</dbReference>
<name>A0A2H0W2X5_9BACT</name>
<dbReference type="CDD" id="cd07731">
    <property type="entry name" value="ComA-like_MBL-fold"/>
    <property type="match status" value="1"/>
</dbReference>
<dbReference type="Proteomes" id="UP000229056">
    <property type="component" value="Unassembled WGS sequence"/>
</dbReference>
<evidence type="ECO:0000313" key="3">
    <source>
        <dbReference type="Proteomes" id="UP000229056"/>
    </source>
</evidence>
<evidence type="ECO:0000313" key="2">
    <source>
        <dbReference type="EMBL" id="PIS05712.1"/>
    </source>
</evidence>
<dbReference type="AlphaFoldDB" id="A0A2H0W2X5"/>
<dbReference type="InterPro" id="IPR036866">
    <property type="entry name" value="RibonucZ/Hydroxyglut_hydro"/>
</dbReference>
<dbReference type="InterPro" id="IPR001279">
    <property type="entry name" value="Metallo-B-lactamas"/>
</dbReference>
<dbReference type="PANTHER" id="PTHR30619">
    <property type="entry name" value="DNA INTERNALIZATION/COMPETENCE PROTEIN COMEC/REC2"/>
    <property type="match status" value="1"/>
</dbReference>
<gene>
    <name evidence="2" type="ORF">COT80_02990</name>
</gene>
<sequence>MNKKIVILILFVFFSALTLLNNNGQIKGATDNKLAVYFLDIGQGDATLIRTPAGDDILIDGGPNNTLLQKLGEYLPFYDHKIETIILTHPDSDHVTGLVEVIKRYEVDRVLMTRVYSDSTSYLSFLAEVEKNNITVEVIDQPEVVDFGGGVTFDIIYPLENLVGQKVDSTNNTSITGKLIYASTTVMLTGDLENEEELAARHLDLKSDIYHVGHHGSSNANDLSFVSAVEPRYAVISVGANNHYGHPNYRTLKNLEKVAAEVFRTDQLGDIIFASDGSSWEIVK</sequence>
<reference evidence="3" key="1">
    <citation type="submission" date="2017-09" db="EMBL/GenBank/DDBJ databases">
        <title>Depth-based differentiation of microbial function through sediment-hosted aquifers and enrichment of novel symbionts in the deep terrestrial subsurface.</title>
        <authorList>
            <person name="Probst A.J."/>
            <person name="Ladd B."/>
            <person name="Jarett J.K."/>
            <person name="Geller-Mcgrath D.E."/>
            <person name="Sieber C.M.K."/>
            <person name="Emerson J.B."/>
            <person name="Anantharaman K."/>
            <person name="Thomas B.C."/>
            <person name="Malmstrom R."/>
            <person name="Stieglmeier M."/>
            <person name="Klingl A."/>
            <person name="Woyke T."/>
            <person name="Ryan C.M."/>
            <person name="Banfield J.F."/>
        </authorList>
    </citation>
    <scope>NUCLEOTIDE SEQUENCE [LARGE SCALE GENOMIC DNA]</scope>
</reference>
<feature type="domain" description="Metallo-beta-lactamase" evidence="1">
    <location>
        <begin position="43"/>
        <end position="238"/>
    </location>
</feature>
<comment type="caution">
    <text evidence="2">The sequence shown here is derived from an EMBL/GenBank/DDBJ whole genome shotgun (WGS) entry which is preliminary data.</text>
</comment>
<dbReference type="Gene3D" id="3.60.15.10">
    <property type="entry name" value="Ribonuclease Z/Hydroxyacylglutathione hydrolase-like"/>
    <property type="match status" value="1"/>
</dbReference>
<accession>A0A2H0W2X5</accession>
<dbReference type="InterPro" id="IPR035681">
    <property type="entry name" value="ComA-like_MBL"/>
</dbReference>
<evidence type="ECO:0000259" key="1">
    <source>
        <dbReference type="SMART" id="SM00849"/>
    </source>
</evidence>
<protein>
    <recommendedName>
        <fullName evidence="1">Metallo-beta-lactamase domain-containing protein</fullName>
    </recommendedName>
</protein>